<feature type="transmembrane region" description="Helical" evidence="1">
    <location>
        <begin position="71"/>
        <end position="89"/>
    </location>
</feature>
<keyword evidence="1" id="KW-1133">Transmembrane helix</keyword>
<dbReference type="EMBL" id="RSEB01000001">
    <property type="protein sequence ID" value="RRS01760.1"/>
    <property type="molecule type" value="Genomic_DNA"/>
</dbReference>
<feature type="transmembrane region" description="Helical" evidence="1">
    <location>
        <begin position="101"/>
        <end position="117"/>
    </location>
</feature>
<dbReference type="RefSeq" id="WP_125246237.1">
    <property type="nucleotide sequence ID" value="NZ_RSEB01000001.1"/>
</dbReference>
<gene>
    <name evidence="2" type="ORF">EIW28_03100</name>
</gene>
<proteinExistence type="predicted"/>
<evidence type="ECO:0000313" key="3">
    <source>
        <dbReference type="Proteomes" id="UP000277256"/>
    </source>
</evidence>
<reference evidence="2 3" key="1">
    <citation type="submission" date="2018-12" db="EMBL/GenBank/DDBJ databases">
        <title>Glycomyces sp. YIM 121974 draft genome.</title>
        <authorList>
            <person name="Li Q."/>
        </authorList>
    </citation>
    <scope>NUCLEOTIDE SEQUENCE [LARGE SCALE GENOMIC DNA]</scope>
    <source>
        <strain evidence="2 3">YIM 121974</strain>
    </source>
</reference>
<feature type="transmembrane region" description="Helical" evidence="1">
    <location>
        <begin position="12"/>
        <end position="32"/>
    </location>
</feature>
<feature type="transmembrane region" description="Helical" evidence="1">
    <location>
        <begin position="38"/>
        <end position="64"/>
    </location>
</feature>
<organism evidence="2 3">
    <name type="scientific">Glycomyces terrestris</name>
    <dbReference type="NCBI Taxonomy" id="2493553"/>
    <lineage>
        <taxon>Bacteria</taxon>
        <taxon>Bacillati</taxon>
        <taxon>Actinomycetota</taxon>
        <taxon>Actinomycetes</taxon>
        <taxon>Glycomycetales</taxon>
        <taxon>Glycomycetaceae</taxon>
        <taxon>Glycomyces</taxon>
    </lineage>
</organism>
<comment type="caution">
    <text evidence="2">The sequence shown here is derived from an EMBL/GenBank/DDBJ whole genome shotgun (WGS) entry which is preliminary data.</text>
</comment>
<keyword evidence="1" id="KW-0472">Membrane</keyword>
<dbReference type="Proteomes" id="UP000277256">
    <property type="component" value="Unassembled WGS sequence"/>
</dbReference>
<protein>
    <submittedName>
        <fullName evidence="2">Uncharacterized protein</fullName>
    </submittedName>
</protein>
<name>A0A426V4L2_9ACTN</name>
<evidence type="ECO:0000256" key="1">
    <source>
        <dbReference type="SAM" id="Phobius"/>
    </source>
</evidence>
<dbReference type="AlphaFoldDB" id="A0A426V4L2"/>
<keyword evidence="1" id="KW-0812">Transmembrane</keyword>
<keyword evidence="3" id="KW-1185">Reference proteome</keyword>
<sequence>MTNLPREAIPSLRRMPGTVIAAIVLLSLNALFSLLSGLTWLALSLVLGGVLLAGGILSVVLIVGLSRRKRWARTAGLVFAAVLTAFFFVEAMRTVGTDPSSTSALWFYWLLVFVSLYRRNTMHWCDGGGPAQTPIAAAERGTPKTEDDEA</sequence>
<accession>A0A426V4L2</accession>
<evidence type="ECO:0000313" key="2">
    <source>
        <dbReference type="EMBL" id="RRS01760.1"/>
    </source>
</evidence>